<dbReference type="EMBL" id="DQIR01298581">
    <property type="protein sequence ID" value="HDC54059.1"/>
    <property type="molecule type" value="Transcribed_RNA"/>
</dbReference>
<evidence type="ECO:0000313" key="3">
    <source>
        <dbReference type="EMBL" id="HDC40560.1"/>
    </source>
</evidence>
<accession>A0A481A783</accession>
<dbReference type="SUPFAM" id="SSF103473">
    <property type="entry name" value="MFS general substrate transporter"/>
    <property type="match status" value="1"/>
</dbReference>
<protein>
    <submittedName>
        <fullName evidence="3">Monocarboxylate transporter 5 isoform X1-like</fullName>
    </submittedName>
</protein>
<dbReference type="InterPro" id="IPR050327">
    <property type="entry name" value="Proton-linked_MCT"/>
</dbReference>
<proteinExistence type="predicted"/>
<keyword evidence="2" id="KW-1133">Transmembrane helix</keyword>
<dbReference type="InterPro" id="IPR036259">
    <property type="entry name" value="MFS_trans_sf"/>
</dbReference>
<evidence type="ECO:0000256" key="1">
    <source>
        <dbReference type="ARBA" id="ARBA00004141"/>
    </source>
</evidence>
<dbReference type="PANTHER" id="PTHR11360:SF14">
    <property type="entry name" value="MONOCARBOXYLATE TRANSPORTER 5"/>
    <property type="match status" value="1"/>
</dbReference>
<organism evidence="3">
    <name type="scientific">Sus scrofa</name>
    <name type="common">Pig</name>
    <dbReference type="NCBI Taxonomy" id="9823"/>
    <lineage>
        <taxon>Eukaryota</taxon>
        <taxon>Metazoa</taxon>
        <taxon>Chordata</taxon>
        <taxon>Craniata</taxon>
        <taxon>Vertebrata</taxon>
        <taxon>Euteleostomi</taxon>
        <taxon>Mammalia</taxon>
        <taxon>Eutheria</taxon>
        <taxon>Laurasiatheria</taxon>
        <taxon>Artiodactyla</taxon>
        <taxon>Suina</taxon>
        <taxon>Suidae</taxon>
        <taxon>Sus</taxon>
    </lineage>
</organism>
<name>A0A481A783_PIG</name>
<sequence length="110" mass="12617">MLKREKVRRYTKPLDGGWGWMVVFHFFLVNVFVMGMTKTFAIFFVVFQEEFEGTSEQIGWIGSIMSSLRFSAGIKLAVQEGLLQATNPRRLICQSFKTEALLQLGSFINL</sequence>
<keyword evidence="2" id="KW-0812">Transmembrane</keyword>
<keyword evidence="2" id="KW-0472">Membrane</keyword>
<dbReference type="AlphaFoldDB" id="A0A481A783"/>
<comment type="subcellular location">
    <subcellularLocation>
        <location evidence="1">Membrane</location>
        <topology evidence="1">Multi-pass membrane protein</topology>
    </subcellularLocation>
</comment>
<dbReference type="EMBL" id="DQIR01285082">
    <property type="protein sequence ID" value="HDC40560.1"/>
    <property type="molecule type" value="Transcribed_RNA"/>
</dbReference>
<feature type="transmembrane region" description="Helical" evidence="2">
    <location>
        <begin position="21"/>
        <end position="46"/>
    </location>
</feature>
<evidence type="ECO:0000256" key="2">
    <source>
        <dbReference type="SAM" id="Phobius"/>
    </source>
</evidence>
<reference evidence="3" key="1">
    <citation type="journal article" date="2019" name="PeerJ">
        <title>Genes of the pig, Sus scrofa, reconstructed with EvidentialGene.</title>
        <authorList>
            <person name="Gilbert D.G."/>
        </authorList>
    </citation>
    <scope>NUCLEOTIDE SEQUENCE</scope>
</reference>
<dbReference type="GO" id="GO:0016020">
    <property type="term" value="C:membrane"/>
    <property type="evidence" value="ECO:0007669"/>
    <property type="project" value="UniProtKB-SubCell"/>
</dbReference>
<dbReference type="PANTHER" id="PTHR11360">
    <property type="entry name" value="MONOCARBOXYLATE TRANSPORTER"/>
    <property type="match status" value="1"/>
</dbReference>